<evidence type="ECO:0000313" key="1">
    <source>
        <dbReference type="EMBL" id="HGK63697.1"/>
    </source>
</evidence>
<dbReference type="AlphaFoldDB" id="A0A7V3ZV09"/>
<reference evidence="1" key="1">
    <citation type="journal article" date="2020" name="mSystems">
        <title>Genome- and Community-Level Interaction Insights into Carbon Utilization and Element Cycling Functions of Hydrothermarchaeota in Hydrothermal Sediment.</title>
        <authorList>
            <person name="Zhou Z."/>
            <person name="Liu Y."/>
            <person name="Xu W."/>
            <person name="Pan J."/>
            <person name="Luo Z.H."/>
            <person name="Li M."/>
        </authorList>
    </citation>
    <scope>NUCLEOTIDE SEQUENCE [LARGE SCALE GENOMIC DNA]</scope>
    <source>
        <strain evidence="1">SpSt-697</strain>
    </source>
</reference>
<sequence length="143" mass="16900">MEKVRLIFKEIKKKIADESYRPNLSEFERAIEKLIAEYDTANWENRFVVGQALEILFCAFLKSLGFCCQLLKETRYDLKIEGINFSLKSNFTGKGDIRLINILGNERAYLARANFIFHKWNRNLLCRPRNGISYQIYKRCLGY</sequence>
<accession>A0A7V3ZV09</accession>
<comment type="caution">
    <text evidence="1">The sequence shown here is derived from an EMBL/GenBank/DDBJ whole genome shotgun (WGS) entry which is preliminary data.</text>
</comment>
<gene>
    <name evidence="1" type="ORF">ENU74_03805</name>
</gene>
<protein>
    <submittedName>
        <fullName evidence="1">Uncharacterized protein</fullName>
    </submittedName>
</protein>
<name>A0A7V3ZV09_UNCW3</name>
<organism evidence="1">
    <name type="scientific">candidate division WOR-3 bacterium</name>
    <dbReference type="NCBI Taxonomy" id="2052148"/>
    <lineage>
        <taxon>Bacteria</taxon>
        <taxon>Bacteria division WOR-3</taxon>
    </lineage>
</organism>
<dbReference type="EMBL" id="DTDR01000100">
    <property type="protein sequence ID" value="HGK63697.1"/>
    <property type="molecule type" value="Genomic_DNA"/>
</dbReference>
<proteinExistence type="predicted"/>